<sequence length="85" mass="9492">MSTTTIQVRIDEETKKQAQTVLGALHISVSEAVKLFLRQVVLQRGIPFEVKIPNELTAKTLRESEQGIDLHAASSVDELFEELES</sequence>
<dbReference type="GO" id="GO:0044010">
    <property type="term" value="P:single-species biofilm formation"/>
    <property type="evidence" value="ECO:0007669"/>
    <property type="project" value="InterPro"/>
</dbReference>
<comment type="similarity">
    <text evidence="1">Belongs to the RelB/DinJ antitoxin family.</text>
</comment>
<evidence type="ECO:0000313" key="3">
    <source>
        <dbReference type="EMBL" id="MDI6448850.1"/>
    </source>
</evidence>
<dbReference type="PIRSF" id="PIRSF003108">
    <property type="entry name" value="DinJ"/>
    <property type="match status" value="1"/>
</dbReference>
<dbReference type="InterPro" id="IPR013321">
    <property type="entry name" value="Arc_rbn_hlx_hlx"/>
</dbReference>
<proteinExistence type="inferred from homology"/>
<evidence type="ECO:0000313" key="4">
    <source>
        <dbReference type="Proteomes" id="UP001431776"/>
    </source>
</evidence>
<organism evidence="3 4">
    <name type="scientific">Anaerobaca lacustris</name>
    <dbReference type="NCBI Taxonomy" id="3044600"/>
    <lineage>
        <taxon>Bacteria</taxon>
        <taxon>Pseudomonadati</taxon>
        <taxon>Planctomycetota</taxon>
        <taxon>Phycisphaerae</taxon>
        <taxon>Sedimentisphaerales</taxon>
        <taxon>Anaerobacaceae</taxon>
        <taxon>Anaerobaca</taxon>
    </lineage>
</organism>
<dbReference type="PANTHER" id="PTHR38781:SF1">
    <property type="entry name" value="ANTITOXIN DINJ-RELATED"/>
    <property type="match status" value="1"/>
</dbReference>
<comment type="caution">
    <text evidence="3">The sequence shown here is derived from an EMBL/GenBank/DDBJ whole genome shotgun (WGS) entry which is preliminary data.</text>
</comment>
<dbReference type="PANTHER" id="PTHR38781">
    <property type="entry name" value="ANTITOXIN DINJ-RELATED"/>
    <property type="match status" value="1"/>
</dbReference>
<dbReference type="InterPro" id="IPR026262">
    <property type="entry name" value="DinJ"/>
</dbReference>
<protein>
    <submittedName>
        <fullName evidence="3">Type II toxin-antitoxin system RelB/DinJ family antitoxin</fullName>
    </submittedName>
</protein>
<dbReference type="Proteomes" id="UP001431776">
    <property type="component" value="Unassembled WGS sequence"/>
</dbReference>
<accession>A0AAW6TW37</accession>
<dbReference type="GO" id="GO:0000987">
    <property type="term" value="F:cis-regulatory region sequence-specific DNA binding"/>
    <property type="evidence" value="ECO:0007669"/>
    <property type="project" value="InterPro"/>
</dbReference>
<dbReference type="GO" id="GO:0006351">
    <property type="term" value="P:DNA-templated transcription"/>
    <property type="evidence" value="ECO:0007669"/>
    <property type="project" value="TreeGrafter"/>
</dbReference>
<dbReference type="InterPro" id="IPR007337">
    <property type="entry name" value="RelB/DinJ"/>
</dbReference>
<keyword evidence="2" id="KW-1277">Toxin-antitoxin system</keyword>
<dbReference type="RefSeq" id="WP_349244261.1">
    <property type="nucleotide sequence ID" value="NZ_JASCXX010000007.1"/>
</dbReference>
<gene>
    <name evidence="3" type="ORF">QJ522_07310</name>
</gene>
<evidence type="ECO:0000256" key="1">
    <source>
        <dbReference type="ARBA" id="ARBA00010562"/>
    </source>
</evidence>
<dbReference type="NCBIfam" id="TIGR02384">
    <property type="entry name" value="RelB_DinJ"/>
    <property type="match status" value="1"/>
</dbReference>
<dbReference type="EMBL" id="JASCXX010000007">
    <property type="protein sequence ID" value="MDI6448850.1"/>
    <property type="molecule type" value="Genomic_DNA"/>
</dbReference>
<dbReference type="GO" id="GO:0006355">
    <property type="term" value="P:regulation of DNA-templated transcription"/>
    <property type="evidence" value="ECO:0007669"/>
    <property type="project" value="InterPro"/>
</dbReference>
<name>A0AAW6TW37_9BACT</name>
<keyword evidence="4" id="KW-1185">Reference proteome</keyword>
<dbReference type="Pfam" id="PF04221">
    <property type="entry name" value="RelB"/>
    <property type="match status" value="1"/>
</dbReference>
<dbReference type="Gene3D" id="1.10.1220.10">
    <property type="entry name" value="Met repressor-like"/>
    <property type="match status" value="1"/>
</dbReference>
<reference evidence="3" key="1">
    <citation type="submission" date="2023-05" db="EMBL/GenBank/DDBJ databases">
        <title>Anaerotaeda fermentans gen. nov., sp. nov., a novel anaerobic planctomycete of the new family within the order Sedimentisphaerales isolated from Taman Peninsula, Russia.</title>
        <authorList>
            <person name="Khomyakova M.A."/>
            <person name="Merkel A.Y."/>
            <person name="Slobodkin A.I."/>
        </authorList>
    </citation>
    <scope>NUCLEOTIDE SEQUENCE</scope>
    <source>
        <strain evidence="3">M17dextr</strain>
    </source>
</reference>
<dbReference type="GO" id="GO:0015643">
    <property type="term" value="F:toxic substance binding"/>
    <property type="evidence" value="ECO:0007669"/>
    <property type="project" value="InterPro"/>
</dbReference>
<dbReference type="AlphaFoldDB" id="A0AAW6TW37"/>
<evidence type="ECO:0000256" key="2">
    <source>
        <dbReference type="ARBA" id="ARBA00022649"/>
    </source>
</evidence>